<dbReference type="EMBL" id="FOOI01000031">
    <property type="protein sequence ID" value="SFH71703.1"/>
    <property type="molecule type" value="Genomic_DNA"/>
</dbReference>
<dbReference type="InterPro" id="IPR028082">
    <property type="entry name" value="Peripla_BP_I"/>
</dbReference>
<keyword evidence="2 6" id="KW-0238">DNA-binding</keyword>
<dbReference type="AlphaFoldDB" id="A0A1I3CB93"/>
<evidence type="ECO:0000313" key="8">
    <source>
        <dbReference type="Proteomes" id="UP000533017"/>
    </source>
</evidence>
<dbReference type="Gene3D" id="3.40.50.2300">
    <property type="match status" value="2"/>
</dbReference>
<name>A0A1I3CB93_9ACTN</name>
<accession>A0A1I3CB93</accession>
<dbReference type="EMBL" id="JACBZA010000001">
    <property type="protein sequence ID" value="NYH86728.1"/>
    <property type="molecule type" value="Genomic_DNA"/>
</dbReference>
<dbReference type="RefSeq" id="WP_092890708.1">
    <property type="nucleotide sequence ID" value="NZ_FOOI01000031.1"/>
</dbReference>
<keyword evidence="3" id="KW-0804">Transcription</keyword>
<dbReference type="GO" id="GO:0003700">
    <property type="term" value="F:DNA-binding transcription factor activity"/>
    <property type="evidence" value="ECO:0007669"/>
    <property type="project" value="TreeGrafter"/>
</dbReference>
<proteinExistence type="predicted"/>
<evidence type="ECO:0000313" key="6">
    <source>
        <dbReference type="EMBL" id="SFH71703.1"/>
    </source>
</evidence>
<dbReference type="Proteomes" id="UP000199052">
    <property type="component" value="Unassembled WGS sequence"/>
</dbReference>
<evidence type="ECO:0000256" key="1">
    <source>
        <dbReference type="ARBA" id="ARBA00023015"/>
    </source>
</evidence>
<dbReference type="InterPro" id="IPR046335">
    <property type="entry name" value="LacI/GalR-like_sensor"/>
</dbReference>
<evidence type="ECO:0000256" key="3">
    <source>
        <dbReference type="ARBA" id="ARBA00023163"/>
    </source>
</evidence>
<organism evidence="6 7">
    <name type="scientific">Actinopolymorpha cephalotaxi</name>
    <dbReference type="NCBI Taxonomy" id="504797"/>
    <lineage>
        <taxon>Bacteria</taxon>
        <taxon>Bacillati</taxon>
        <taxon>Actinomycetota</taxon>
        <taxon>Actinomycetes</taxon>
        <taxon>Propionibacteriales</taxon>
        <taxon>Actinopolymorphaceae</taxon>
        <taxon>Actinopolymorpha</taxon>
    </lineage>
</organism>
<feature type="domain" description="Transcriptional regulator LacI/GalR-like sensor" evidence="4">
    <location>
        <begin position="117"/>
        <end position="271"/>
    </location>
</feature>
<evidence type="ECO:0000259" key="4">
    <source>
        <dbReference type="Pfam" id="PF13377"/>
    </source>
</evidence>
<sequence length="279" mass="30067">MTQVGFVFVRQAGAPRFEPFFNEILVGLESVLVPAGVDVIVQVVEDPAQELQVYRHWHDTRAVDAVVLKDLRVNDDRIQQLTELGMAFAVLADVTQVGEFAAVRIDNARAMHDSMNFLVERGHRTIGRVTGPTELVHTKIRTDALVEAARAAGVRVSVVTGDYSSQSGYRTTTSLLTSTPRPTAVVYDNDLMALGGLDAVRELGLDVPTAVSLLAWDDSVACQLASPPLSALRHDVQEMGVQLGNVLLTLLSTGPTSTRAAQPIIVERGSSTAVALERS</sequence>
<dbReference type="PANTHER" id="PTHR30146">
    <property type="entry name" value="LACI-RELATED TRANSCRIPTIONAL REPRESSOR"/>
    <property type="match status" value="1"/>
</dbReference>
<dbReference type="GO" id="GO:0000976">
    <property type="term" value="F:transcription cis-regulatory region binding"/>
    <property type="evidence" value="ECO:0007669"/>
    <property type="project" value="TreeGrafter"/>
</dbReference>
<keyword evidence="1" id="KW-0805">Transcription regulation</keyword>
<keyword evidence="8" id="KW-1185">Reference proteome</keyword>
<reference evidence="5 8" key="2">
    <citation type="submission" date="2020-07" db="EMBL/GenBank/DDBJ databases">
        <title>Sequencing the genomes of 1000 actinobacteria strains.</title>
        <authorList>
            <person name="Klenk H.-P."/>
        </authorList>
    </citation>
    <scope>NUCLEOTIDE SEQUENCE [LARGE SCALE GENOMIC DNA]</scope>
    <source>
        <strain evidence="5 8">DSM 45117</strain>
    </source>
</reference>
<dbReference type="STRING" id="504797.SAMN05421678_13116"/>
<dbReference type="SUPFAM" id="SSF53822">
    <property type="entry name" value="Periplasmic binding protein-like I"/>
    <property type="match status" value="1"/>
</dbReference>
<evidence type="ECO:0000313" key="7">
    <source>
        <dbReference type="Proteomes" id="UP000199052"/>
    </source>
</evidence>
<dbReference type="PANTHER" id="PTHR30146:SF155">
    <property type="entry name" value="ALANINE RACEMASE"/>
    <property type="match status" value="1"/>
</dbReference>
<dbReference type="Proteomes" id="UP000533017">
    <property type="component" value="Unassembled WGS sequence"/>
</dbReference>
<protein>
    <submittedName>
        <fullName evidence="5">DNA-binding LacI/PurR family transcriptional regulator</fullName>
    </submittedName>
    <submittedName>
        <fullName evidence="6">DNA-binding transcriptional regulator, LacI/PurR family</fullName>
    </submittedName>
</protein>
<evidence type="ECO:0000256" key="2">
    <source>
        <dbReference type="ARBA" id="ARBA00023125"/>
    </source>
</evidence>
<evidence type="ECO:0000313" key="5">
    <source>
        <dbReference type="EMBL" id="NYH86728.1"/>
    </source>
</evidence>
<reference evidence="6 7" key="1">
    <citation type="submission" date="2016-10" db="EMBL/GenBank/DDBJ databases">
        <authorList>
            <person name="de Groot N.N."/>
        </authorList>
    </citation>
    <scope>NUCLEOTIDE SEQUENCE [LARGE SCALE GENOMIC DNA]</scope>
    <source>
        <strain evidence="6 7">CPCC 202808</strain>
    </source>
</reference>
<dbReference type="OrthoDB" id="189006at2"/>
<gene>
    <name evidence="5" type="ORF">FHR37_005579</name>
    <name evidence="6" type="ORF">SAMN05421678_13116</name>
</gene>
<dbReference type="Pfam" id="PF13377">
    <property type="entry name" value="Peripla_BP_3"/>
    <property type="match status" value="1"/>
</dbReference>